<dbReference type="InterPro" id="IPR025828">
    <property type="entry name" value="Put_sensor_dom"/>
</dbReference>
<gene>
    <name evidence="12" type="ORF">SAMN06297387_102143</name>
</gene>
<evidence type="ECO:0000313" key="12">
    <source>
        <dbReference type="EMBL" id="SOD60476.1"/>
    </source>
</evidence>
<evidence type="ECO:0000256" key="3">
    <source>
        <dbReference type="ARBA" id="ARBA00022553"/>
    </source>
</evidence>
<evidence type="ECO:0000259" key="11">
    <source>
        <dbReference type="Pfam" id="PF13796"/>
    </source>
</evidence>
<keyword evidence="6" id="KW-0418">Kinase</keyword>
<evidence type="ECO:0000256" key="1">
    <source>
        <dbReference type="ARBA" id="ARBA00000085"/>
    </source>
</evidence>
<feature type="transmembrane region" description="Helical" evidence="9">
    <location>
        <begin position="20"/>
        <end position="41"/>
    </location>
</feature>
<dbReference type="InterPro" id="IPR011712">
    <property type="entry name" value="Sig_transdc_His_kin_sub3_dim/P"/>
</dbReference>
<keyword evidence="8" id="KW-0902">Two-component regulatory system</keyword>
<dbReference type="EC" id="2.7.13.3" evidence="2"/>
<evidence type="ECO:0000256" key="8">
    <source>
        <dbReference type="ARBA" id="ARBA00023012"/>
    </source>
</evidence>
<sequence>MGRDARYAWVGLASALAMLPLFPMLLAGFVLVSVGIGLWLLPWMVIGTLRWADAERGRAAALLGEPSQPRRPAVPEGLVERWRWVATHREVRRVLRWVPRFLGGGLALGLFGVLCVGGMLGTVVTVVGWPLLPDDTSMLGIRVGNWGLALLLGVVQFALLAALTRWVLPGFVRWQARDTLTALTPSAEERLAERVDELTESRADVLDAHGAELRRIERDLHDGTQARLVAIAMRLGVAREELPEDSGALGRLLAEAQEGAEDAMTELREVIRSMYPPILADRGLEGALAAVAAGSAVETDLDLGELGRLPAAVEAAAYFVVTEALTNVAKHSGAELARVRLERKENRLVAEVWDGGVGGVDESGGSGVVGIRRRVAALDGTVTVTSPAGGPTVVRAELPCGS</sequence>
<feature type="transmembrane region" description="Helical" evidence="9">
    <location>
        <begin position="101"/>
        <end position="126"/>
    </location>
</feature>
<keyword evidence="7" id="KW-0067">ATP-binding</keyword>
<dbReference type="Proteomes" id="UP000219072">
    <property type="component" value="Unassembled WGS sequence"/>
</dbReference>
<dbReference type="InterPro" id="IPR050482">
    <property type="entry name" value="Sensor_HK_TwoCompSys"/>
</dbReference>
<dbReference type="GO" id="GO:0016020">
    <property type="term" value="C:membrane"/>
    <property type="evidence" value="ECO:0007669"/>
    <property type="project" value="InterPro"/>
</dbReference>
<dbReference type="Pfam" id="PF13796">
    <property type="entry name" value="Sensor"/>
    <property type="match status" value="1"/>
</dbReference>
<keyword evidence="3" id="KW-0597">Phosphoprotein</keyword>
<dbReference type="EMBL" id="OCNE01000002">
    <property type="protein sequence ID" value="SOD60476.1"/>
    <property type="molecule type" value="Genomic_DNA"/>
</dbReference>
<evidence type="ECO:0000313" key="13">
    <source>
        <dbReference type="Proteomes" id="UP000219072"/>
    </source>
</evidence>
<evidence type="ECO:0000256" key="4">
    <source>
        <dbReference type="ARBA" id="ARBA00022679"/>
    </source>
</evidence>
<organism evidence="12 13">
    <name type="scientific">Streptomyces zhaozhouensis</name>
    <dbReference type="NCBI Taxonomy" id="1300267"/>
    <lineage>
        <taxon>Bacteria</taxon>
        <taxon>Bacillati</taxon>
        <taxon>Actinomycetota</taxon>
        <taxon>Actinomycetes</taxon>
        <taxon>Kitasatosporales</taxon>
        <taxon>Streptomycetaceae</taxon>
        <taxon>Streptomyces</taxon>
    </lineage>
</organism>
<proteinExistence type="predicted"/>
<evidence type="ECO:0000256" key="6">
    <source>
        <dbReference type="ARBA" id="ARBA00022777"/>
    </source>
</evidence>
<accession>A0A286DPA4</accession>
<keyword evidence="9" id="KW-1133">Transmembrane helix</keyword>
<evidence type="ECO:0000256" key="5">
    <source>
        <dbReference type="ARBA" id="ARBA00022741"/>
    </source>
</evidence>
<dbReference type="GO" id="GO:0005524">
    <property type="term" value="F:ATP binding"/>
    <property type="evidence" value="ECO:0007669"/>
    <property type="project" value="UniProtKB-KW"/>
</dbReference>
<dbReference type="CDD" id="cd16917">
    <property type="entry name" value="HATPase_UhpB-NarQ-NarX-like"/>
    <property type="match status" value="1"/>
</dbReference>
<reference evidence="12 13" key="1">
    <citation type="submission" date="2017-09" db="EMBL/GenBank/DDBJ databases">
        <authorList>
            <person name="Ehlers B."/>
            <person name="Leendertz F.H."/>
        </authorList>
    </citation>
    <scope>NUCLEOTIDE SEQUENCE [LARGE SCALE GENOMIC DNA]</scope>
    <source>
        <strain evidence="12 13">CGMCC 4.7095</strain>
    </source>
</reference>
<dbReference type="SUPFAM" id="SSF55874">
    <property type="entry name" value="ATPase domain of HSP90 chaperone/DNA topoisomerase II/histidine kinase"/>
    <property type="match status" value="1"/>
</dbReference>
<protein>
    <recommendedName>
        <fullName evidence="2">histidine kinase</fullName>
        <ecNumber evidence="2">2.7.13.3</ecNumber>
    </recommendedName>
</protein>
<name>A0A286DPA4_9ACTN</name>
<dbReference type="Pfam" id="PF07730">
    <property type="entry name" value="HisKA_3"/>
    <property type="match status" value="1"/>
</dbReference>
<evidence type="ECO:0000256" key="7">
    <source>
        <dbReference type="ARBA" id="ARBA00022840"/>
    </source>
</evidence>
<evidence type="ECO:0000256" key="9">
    <source>
        <dbReference type="SAM" id="Phobius"/>
    </source>
</evidence>
<feature type="domain" description="Putative sensor" evidence="11">
    <location>
        <begin position="7"/>
        <end position="177"/>
    </location>
</feature>
<keyword evidence="9" id="KW-0812">Transmembrane</keyword>
<evidence type="ECO:0000256" key="2">
    <source>
        <dbReference type="ARBA" id="ARBA00012438"/>
    </source>
</evidence>
<dbReference type="Gene3D" id="3.30.565.10">
    <property type="entry name" value="Histidine kinase-like ATPase, C-terminal domain"/>
    <property type="match status" value="1"/>
</dbReference>
<feature type="transmembrane region" description="Helical" evidence="9">
    <location>
        <begin position="146"/>
        <end position="168"/>
    </location>
</feature>
<dbReference type="PANTHER" id="PTHR24421:SF10">
    <property type="entry name" value="NITRATE_NITRITE SENSOR PROTEIN NARQ"/>
    <property type="match status" value="1"/>
</dbReference>
<dbReference type="AlphaFoldDB" id="A0A286DPA4"/>
<dbReference type="GO" id="GO:0046983">
    <property type="term" value="F:protein dimerization activity"/>
    <property type="evidence" value="ECO:0007669"/>
    <property type="project" value="InterPro"/>
</dbReference>
<dbReference type="Gene3D" id="1.20.5.1930">
    <property type="match status" value="1"/>
</dbReference>
<keyword evidence="9" id="KW-0472">Membrane</keyword>
<dbReference type="PANTHER" id="PTHR24421">
    <property type="entry name" value="NITRATE/NITRITE SENSOR PROTEIN NARX-RELATED"/>
    <property type="match status" value="1"/>
</dbReference>
<evidence type="ECO:0000259" key="10">
    <source>
        <dbReference type="Pfam" id="PF07730"/>
    </source>
</evidence>
<keyword evidence="5" id="KW-0547">Nucleotide-binding</keyword>
<comment type="catalytic activity">
    <reaction evidence="1">
        <text>ATP + protein L-histidine = ADP + protein N-phospho-L-histidine.</text>
        <dbReference type="EC" id="2.7.13.3"/>
    </reaction>
</comment>
<feature type="domain" description="Signal transduction histidine kinase subgroup 3 dimerisation and phosphoacceptor" evidence="10">
    <location>
        <begin position="212"/>
        <end position="277"/>
    </location>
</feature>
<dbReference type="GO" id="GO:0000155">
    <property type="term" value="F:phosphorelay sensor kinase activity"/>
    <property type="evidence" value="ECO:0007669"/>
    <property type="project" value="InterPro"/>
</dbReference>
<keyword evidence="13" id="KW-1185">Reference proteome</keyword>
<keyword evidence="4" id="KW-0808">Transferase</keyword>
<dbReference type="InterPro" id="IPR036890">
    <property type="entry name" value="HATPase_C_sf"/>
</dbReference>